<keyword evidence="2" id="KW-1185">Reference proteome</keyword>
<name>A0A1H4F4P0_9BACT</name>
<dbReference type="Proteomes" id="UP000199656">
    <property type="component" value="Unassembled WGS sequence"/>
</dbReference>
<evidence type="ECO:0000313" key="1">
    <source>
        <dbReference type="EMBL" id="SEA92254.1"/>
    </source>
</evidence>
<dbReference type="EMBL" id="FNRL01000022">
    <property type="protein sequence ID" value="SEA92254.1"/>
    <property type="molecule type" value="Genomic_DNA"/>
</dbReference>
<organism evidence="1 2">
    <name type="scientific">Chitinophaga terrae</name>
    <name type="common">ex Kim and Jung 2007</name>
    <dbReference type="NCBI Taxonomy" id="408074"/>
    <lineage>
        <taxon>Bacteria</taxon>
        <taxon>Pseudomonadati</taxon>
        <taxon>Bacteroidota</taxon>
        <taxon>Chitinophagia</taxon>
        <taxon>Chitinophagales</taxon>
        <taxon>Chitinophagaceae</taxon>
        <taxon>Chitinophaga</taxon>
    </lineage>
</organism>
<protein>
    <submittedName>
        <fullName evidence="1">Uncharacterized protein</fullName>
    </submittedName>
</protein>
<evidence type="ECO:0000313" key="2">
    <source>
        <dbReference type="Proteomes" id="UP000199656"/>
    </source>
</evidence>
<dbReference type="OrthoDB" id="680054at2"/>
<dbReference type="RefSeq" id="WP_089763828.1">
    <property type="nucleotide sequence ID" value="NZ_BKAT01000036.1"/>
</dbReference>
<gene>
    <name evidence="1" type="ORF">SAMN05660909_04169</name>
</gene>
<proteinExistence type="predicted"/>
<reference evidence="2" key="1">
    <citation type="submission" date="2016-10" db="EMBL/GenBank/DDBJ databases">
        <authorList>
            <person name="Varghese N."/>
            <person name="Submissions S."/>
        </authorList>
    </citation>
    <scope>NUCLEOTIDE SEQUENCE [LARGE SCALE GENOMIC DNA]</scope>
    <source>
        <strain evidence="2">DSM 23920</strain>
    </source>
</reference>
<dbReference type="STRING" id="408074.SAMN05660909_04169"/>
<dbReference type="AlphaFoldDB" id="A0A1H4F4P0"/>
<accession>A0A1H4F4P0</accession>
<sequence length="129" mass="14403">MKKIYILAAVCFSAVVLTAWQFLEKHIITRGIRYSVTDNRTTLRINVQYDNDKAAALERYIDSCFQPVKVFDGQHEVEKDIVIAPAASFHINASEGAFHLTARKKENSPASLAHIKEVCGGLKTIILAQ</sequence>